<feature type="transmembrane region" description="Helical" evidence="1">
    <location>
        <begin position="216"/>
        <end position="235"/>
    </location>
</feature>
<sequence length="238" mass="25003">MTDWLVVIGLTLMAGMAMPAGALLAGVERVRPKWLDQELRHGIIAFGGGALLSAVALVLVPEGIAKFDALASASCFIVGGLAFMWLDIALYRNKTPASQMAAMLSDFVPESIALGAAFAAGGNSGLLLACLMALQNLPEGFNACRELRASTHYRTRRIAKGFALMALLGPLFGLLGFGWLSAYPEAVAAVMLFAAGGICYSVFQDIAPQAKLERKWAPPMGAVLGFVLGMVGHQLTMG</sequence>
<dbReference type="Proteomes" id="UP000243518">
    <property type="component" value="Unassembled WGS sequence"/>
</dbReference>
<keyword evidence="1" id="KW-1133">Transmembrane helix</keyword>
<reference evidence="2 3" key="1">
    <citation type="submission" date="2016-10" db="EMBL/GenBank/DDBJ databases">
        <authorList>
            <person name="Varghese N."/>
            <person name="Submissions S."/>
        </authorList>
    </citation>
    <scope>NUCLEOTIDE SEQUENCE [LARGE SCALE GENOMIC DNA]</scope>
    <source>
        <strain evidence="2 3">CECT 8317</strain>
    </source>
</reference>
<feature type="transmembrane region" description="Helical" evidence="1">
    <location>
        <begin position="186"/>
        <end position="204"/>
    </location>
</feature>
<protein>
    <submittedName>
        <fullName evidence="2">Zinc transporter, ZIP family</fullName>
    </submittedName>
</protein>
<evidence type="ECO:0000313" key="3">
    <source>
        <dbReference type="Proteomes" id="UP000243518"/>
    </source>
</evidence>
<dbReference type="RefSeq" id="WP_200818431.1">
    <property type="nucleotide sequence ID" value="NZ_FNVE01000004.1"/>
</dbReference>
<dbReference type="EMBL" id="FNVE01000004">
    <property type="protein sequence ID" value="SEG20742.1"/>
    <property type="molecule type" value="Genomic_DNA"/>
</dbReference>
<feature type="transmembrane region" description="Helical" evidence="1">
    <location>
        <begin position="67"/>
        <end position="91"/>
    </location>
</feature>
<gene>
    <name evidence="2" type="ORF">SAMN05216586_10499</name>
</gene>
<feature type="transmembrane region" description="Helical" evidence="1">
    <location>
        <begin position="111"/>
        <end position="137"/>
    </location>
</feature>
<keyword evidence="1" id="KW-0472">Membrane</keyword>
<name>A0AAQ1G6K0_9GAMM</name>
<organism evidence="2 3">
    <name type="scientific">Halopseudomonas aestusnigri</name>
    <dbReference type="NCBI Taxonomy" id="857252"/>
    <lineage>
        <taxon>Bacteria</taxon>
        <taxon>Pseudomonadati</taxon>
        <taxon>Pseudomonadota</taxon>
        <taxon>Gammaproteobacteria</taxon>
        <taxon>Pseudomonadales</taxon>
        <taxon>Pseudomonadaceae</taxon>
        <taxon>Halopseudomonas</taxon>
    </lineage>
</organism>
<accession>A0AAQ1G6K0</accession>
<feature type="transmembrane region" description="Helical" evidence="1">
    <location>
        <begin position="40"/>
        <end position="60"/>
    </location>
</feature>
<evidence type="ECO:0000256" key="1">
    <source>
        <dbReference type="SAM" id="Phobius"/>
    </source>
</evidence>
<proteinExistence type="predicted"/>
<keyword evidence="1" id="KW-0812">Transmembrane</keyword>
<feature type="transmembrane region" description="Helical" evidence="1">
    <location>
        <begin position="158"/>
        <end position="180"/>
    </location>
</feature>
<evidence type="ECO:0000313" key="2">
    <source>
        <dbReference type="EMBL" id="SEG20742.1"/>
    </source>
</evidence>
<keyword evidence="3" id="KW-1185">Reference proteome</keyword>
<dbReference type="AlphaFoldDB" id="A0AAQ1G6K0"/>
<comment type="caution">
    <text evidence="2">The sequence shown here is derived from an EMBL/GenBank/DDBJ whole genome shotgun (WGS) entry which is preliminary data.</text>
</comment>